<dbReference type="Gene3D" id="3.40.50.720">
    <property type="entry name" value="NAD(P)-binding Rossmann-like Domain"/>
    <property type="match status" value="1"/>
</dbReference>
<reference evidence="12 13" key="1">
    <citation type="submission" date="2018-05" db="EMBL/GenBank/DDBJ databases">
        <title>Genomic Encyclopedia of Type Strains, Phase IV (KMG-IV): sequencing the most valuable type-strain genomes for metagenomic binning, comparative biology and taxonomic classification.</title>
        <authorList>
            <person name="Goeker M."/>
        </authorList>
    </citation>
    <scope>NUCLEOTIDE SEQUENCE [LARGE SCALE GENOMIC DNA]</scope>
    <source>
        <strain evidence="12 13">DSM 23606</strain>
    </source>
</reference>
<dbReference type="InterPro" id="IPR036188">
    <property type="entry name" value="FAD/NAD-bd_sf"/>
</dbReference>
<dbReference type="Pfam" id="PF00724">
    <property type="entry name" value="Oxidored_FMN"/>
    <property type="match status" value="1"/>
</dbReference>
<dbReference type="PRINTS" id="PR00419">
    <property type="entry name" value="ADXRDTASE"/>
</dbReference>
<dbReference type="GO" id="GO:0010181">
    <property type="term" value="F:FMN binding"/>
    <property type="evidence" value="ECO:0007669"/>
    <property type="project" value="InterPro"/>
</dbReference>
<dbReference type="CDD" id="cd04734">
    <property type="entry name" value="OYE_like_3_FMN"/>
    <property type="match status" value="1"/>
</dbReference>
<dbReference type="GO" id="GO:0046872">
    <property type="term" value="F:metal ion binding"/>
    <property type="evidence" value="ECO:0007669"/>
    <property type="project" value="UniProtKB-KW"/>
</dbReference>
<dbReference type="GO" id="GO:0051536">
    <property type="term" value="F:iron-sulfur cluster binding"/>
    <property type="evidence" value="ECO:0007669"/>
    <property type="project" value="UniProtKB-KW"/>
</dbReference>
<dbReference type="InterPro" id="IPR013785">
    <property type="entry name" value="Aldolase_TIM"/>
</dbReference>
<comment type="cofactor">
    <cofactor evidence="2">
        <name>[4Fe-4S] cluster</name>
        <dbReference type="ChEBI" id="CHEBI:49883"/>
    </cofactor>
</comment>
<evidence type="ECO:0000256" key="8">
    <source>
        <dbReference type="ARBA" id="ARBA00023004"/>
    </source>
</evidence>
<keyword evidence="9" id="KW-0411">Iron-sulfur</keyword>
<dbReference type="Gene3D" id="3.20.20.70">
    <property type="entry name" value="Aldolase class I"/>
    <property type="match status" value="1"/>
</dbReference>
<gene>
    <name evidence="12" type="ORF">C7443_10447</name>
</gene>
<dbReference type="SUPFAM" id="SSF51905">
    <property type="entry name" value="FAD/NAD(P)-binding domain"/>
    <property type="match status" value="1"/>
</dbReference>
<dbReference type="OrthoDB" id="8523426at2"/>
<comment type="similarity">
    <text evidence="3">In the N-terminal section; belongs to the NADH:flavin oxidoreductase/NADH oxidase family.</text>
</comment>
<dbReference type="SUPFAM" id="SSF51395">
    <property type="entry name" value="FMN-linked oxidoreductases"/>
    <property type="match status" value="1"/>
</dbReference>
<dbReference type="Pfam" id="PF07992">
    <property type="entry name" value="Pyr_redox_2"/>
    <property type="match status" value="1"/>
</dbReference>
<keyword evidence="6" id="KW-0479">Metal-binding</keyword>
<comment type="cofactor">
    <cofactor evidence="1">
        <name>FMN</name>
        <dbReference type="ChEBI" id="CHEBI:58210"/>
    </cofactor>
</comment>
<evidence type="ECO:0000256" key="9">
    <source>
        <dbReference type="ARBA" id="ARBA00023014"/>
    </source>
</evidence>
<evidence type="ECO:0000256" key="6">
    <source>
        <dbReference type="ARBA" id="ARBA00022723"/>
    </source>
</evidence>
<dbReference type="Proteomes" id="UP000246569">
    <property type="component" value="Unassembled WGS sequence"/>
</dbReference>
<keyword evidence="13" id="KW-1185">Reference proteome</keyword>
<dbReference type="PANTHER" id="PTHR42917">
    <property type="entry name" value="2,4-DIENOYL-COA REDUCTASE"/>
    <property type="match status" value="1"/>
</dbReference>
<dbReference type="EMBL" id="QGTJ01000004">
    <property type="protein sequence ID" value="PWV62253.1"/>
    <property type="molecule type" value="Genomic_DNA"/>
</dbReference>
<keyword evidence="7" id="KW-0560">Oxidoreductase</keyword>
<evidence type="ECO:0000256" key="5">
    <source>
        <dbReference type="ARBA" id="ARBA00022643"/>
    </source>
</evidence>
<keyword evidence="8" id="KW-0408">Iron</keyword>
<proteinExistence type="inferred from homology"/>
<evidence type="ECO:0000256" key="3">
    <source>
        <dbReference type="ARBA" id="ARBA00011048"/>
    </source>
</evidence>
<dbReference type="Gene3D" id="3.50.50.60">
    <property type="entry name" value="FAD/NAD(P)-binding domain"/>
    <property type="match status" value="1"/>
</dbReference>
<keyword evidence="5" id="KW-0288">FMN</keyword>
<protein>
    <submittedName>
        <fullName evidence="12">2,4-dienoyl-CoA reductase-like NADH-dependent reductase (Old Yellow Enzyme family)</fullName>
    </submittedName>
</protein>
<dbReference type="InterPro" id="IPR051793">
    <property type="entry name" value="NADH:flavin_oxidoreductase"/>
</dbReference>
<dbReference type="AlphaFoldDB" id="A0A317MVZ8"/>
<dbReference type="InterPro" id="IPR023753">
    <property type="entry name" value="FAD/NAD-binding_dom"/>
</dbReference>
<accession>A0A317MVZ8</accession>
<evidence type="ECO:0000256" key="1">
    <source>
        <dbReference type="ARBA" id="ARBA00001917"/>
    </source>
</evidence>
<organism evidence="12 13">
    <name type="scientific">Plasticicumulans acidivorans</name>
    <dbReference type="NCBI Taxonomy" id="886464"/>
    <lineage>
        <taxon>Bacteria</taxon>
        <taxon>Pseudomonadati</taxon>
        <taxon>Pseudomonadota</taxon>
        <taxon>Gammaproteobacteria</taxon>
        <taxon>Candidatus Competibacteraceae</taxon>
        <taxon>Plasticicumulans</taxon>
    </lineage>
</organism>
<evidence type="ECO:0000313" key="12">
    <source>
        <dbReference type="EMBL" id="PWV62253.1"/>
    </source>
</evidence>
<evidence type="ECO:0000259" key="11">
    <source>
        <dbReference type="Pfam" id="PF07992"/>
    </source>
</evidence>
<sequence length="682" mass="75238">MGQFDKLLEPLRIKHVTIRNRIISTPHAEVYAEDGVPGDRYIRYHAEKARGGIGMTMFGGSSSVATDSPAQWWKSLDFSNDKIIVPLQKLSDAVHGHGAALMAQITHMGRRNRWDGGNWPHLVSPSGLREPVHHATAKTIELEDIQRIIKAFGQAARRAKEGGLDGIELSADHQQLIDQFWSPRTNKRTDGYGGSFDNRMRFGLEVIEEVRRCAGDDFLLCLRMCADEFHPDGIDHEEAIRIARFYTETGLIDLLSVTGSGADTHATLANCMPNMAYPPEPFLHLASGIKAEVKIPLIHAQGIRDPLQAARILDEGHVDLVGITRGHIADPHFVNKMREGRLDEIKQCVGANYCIDRQYQGLDVLCAQNAATSREAVMPHQFSKAEVKKRIVVVGGGPAGLEAARVCAERGHTVTLFEKEPEIGGQVRWAAKAPARDQIGGIVRWFGLELKRLKVDLRLNTAADAAMIRAEQPDIVIMATGGVPFIDQFPGWGAAEGLCVSTHDILSGRVEPKANVLVFDVTSLFAGATTADFIANRGALVEIVTPDLHVAEGMGGTTVPVYNKRLAEKDVICTPNTFLHEVYREGDKLIAVLENEYTGRQEERVVDQVVVENGIRPAEALYFELKAESRNHGQTDLDTLFAYQPQPEISGEGFLMYRVGDCISPRDIHGAIYDSLRLCKDF</sequence>
<dbReference type="GO" id="GO:0016491">
    <property type="term" value="F:oxidoreductase activity"/>
    <property type="evidence" value="ECO:0007669"/>
    <property type="project" value="UniProtKB-KW"/>
</dbReference>
<evidence type="ECO:0000256" key="2">
    <source>
        <dbReference type="ARBA" id="ARBA00001966"/>
    </source>
</evidence>
<feature type="domain" description="FAD/NAD(P)-binding" evidence="11">
    <location>
        <begin position="390"/>
        <end position="669"/>
    </location>
</feature>
<dbReference type="InterPro" id="IPR001155">
    <property type="entry name" value="OxRdtase_FMN_N"/>
</dbReference>
<evidence type="ECO:0000256" key="7">
    <source>
        <dbReference type="ARBA" id="ARBA00023002"/>
    </source>
</evidence>
<evidence type="ECO:0000259" key="10">
    <source>
        <dbReference type="Pfam" id="PF00724"/>
    </source>
</evidence>
<dbReference type="RefSeq" id="WP_110018091.1">
    <property type="nucleotide sequence ID" value="NZ_QGTJ01000004.1"/>
</dbReference>
<evidence type="ECO:0000313" key="13">
    <source>
        <dbReference type="Proteomes" id="UP000246569"/>
    </source>
</evidence>
<evidence type="ECO:0000256" key="4">
    <source>
        <dbReference type="ARBA" id="ARBA00022630"/>
    </source>
</evidence>
<name>A0A317MVZ8_9GAMM</name>
<keyword evidence="4" id="KW-0285">Flavoprotein</keyword>
<dbReference type="PANTHER" id="PTHR42917:SF2">
    <property type="entry name" value="2,4-DIENOYL-COA REDUCTASE [(2E)-ENOYL-COA-PRODUCING]"/>
    <property type="match status" value="1"/>
</dbReference>
<feature type="domain" description="NADH:flavin oxidoreductase/NADH oxidase N-terminal" evidence="10">
    <location>
        <begin position="6"/>
        <end position="343"/>
    </location>
</feature>
<comment type="caution">
    <text evidence="12">The sequence shown here is derived from an EMBL/GenBank/DDBJ whole genome shotgun (WGS) entry which is preliminary data.</text>
</comment>